<dbReference type="Gene3D" id="3.90.70.50">
    <property type="entry name" value="Peptidase C10, streptopain"/>
    <property type="match status" value="1"/>
</dbReference>
<dbReference type="InterPro" id="IPR025896">
    <property type="entry name" value="Spi_Prtas-inh"/>
</dbReference>
<dbReference type="Proteomes" id="UP000704068">
    <property type="component" value="Unassembled WGS sequence"/>
</dbReference>
<evidence type="ECO:0000256" key="4">
    <source>
        <dbReference type="ARBA" id="ARBA00022801"/>
    </source>
</evidence>
<dbReference type="NCBIfam" id="TIGR04183">
    <property type="entry name" value="Por_Secre_tail"/>
    <property type="match status" value="1"/>
</dbReference>
<keyword evidence="5" id="KW-0788">Thiol protease</keyword>
<evidence type="ECO:0000256" key="2">
    <source>
        <dbReference type="ARBA" id="ARBA00022670"/>
    </source>
</evidence>
<organism evidence="8 9">
    <name type="scientific">Alloprevotella tannerae</name>
    <dbReference type="NCBI Taxonomy" id="76122"/>
    <lineage>
        <taxon>Bacteria</taxon>
        <taxon>Pseudomonadati</taxon>
        <taxon>Bacteroidota</taxon>
        <taxon>Bacteroidia</taxon>
        <taxon>Bacteroidales</taxon>
        <taxon>Prevotellaceae</taxon>
        <taxon>Alloprevotella</taxon>
    </lineage>
</organism>
<evidence type="ECO:0000259" key="7">
    <source>
        <dbReference type="Pfam" id="PF13734"/>
    </source>
</evidence>
<dbReference type="SUPFAM" id="SSF54001">
    <property type="entry name" value="Cysteine proteinases"/>
    <property type="match status" value="1"/>
</dbReference>
<name>A0A929RVC4_9BACT</name>
<dbReference type="AlphaFoldDB" id="A0A929RVC4"/>
<dbReference type="RefSeq" id="WP_303763095.1">
    <property type="nucleotide sequence ID" value="NZ_JABZGR010000004.1"/>
</dbReference>
<sequence>MKRLFISGLLALAFFSTEARRIPQTEAAQLAAKFLQAGPQKRMVRALLPTPKHLMAKGQSAEQAPFYVYNAEGGKGFVIISGDDAVGTVLAYANTGQFSFADAPENLLFWMKVYAQRIAAIEEDEPGAPIATAAPQAVVGPLLGETKWGQDTPYNNNCPTWVDNGKTRHYYVGCVATACTQIMRFHKYPQHGAGSHSYKMDGLTLSANFADATYDWDKMLPNYAGEYTDEQAQAVASIASDFGISVNMHYTKTSSGAYSQAVPYALRTYFGYDNAVEMKPRDYYPTKEWISMIKQELDAGRPVYYAASAEDGRGGHAFVCDGYDDQDYVHINWGWHGTSDGFFMVNHLNPSALGIGASSTGFNVNQEIIVNVKPAGGSAQPVPYAIYSPSRLGLMSYEEDMTMMAYIENYEMMPVDLKVAPVLVQGDKIVKRFKEEPVHIEACKAGRTGYTSLRIRNIPKAVAGVADGDYTIHFAYFADGMSDWKILRHPLSLPAYGDVSVSNGRIVDAKIHALHSDVKLLTPIHFDGPLYANGIAKASFTLQNRSKDFPIKAIAFHFTSVDDPSITDTVFVRAGVYEESTKEMELLMDLGDKMKPGKYTLALYDATKTPLPFDDAEVGRAMVEILPEADAPVLRQTSPTYWLKSTPTASGPVKQGTPLYFAFYARNYCATGDVGIVTYLKGGPKNQEYVFLQVDKNIERGEQVSNGFYKAAGLEPGTYTIGAKYITSRGLEDLPTPFDSTKIVISENDELALTCEVLDFPTEITSGTRYEGMVTLKALKDYNGKAYVRLRQFTDSNGEIVYMGNLKLKAGESKEIKFKYKPGQELLPNNYLVKVDEKAAGAKTETPVGGYDNYYRIVKYTNTTAIEAPVAASSVPVSVYQAGNRLHFKVPSDVRVQEVSLYSLSGALCVRTATVEAGIAAPRPSGVYILRIRTDHGTSVRKMFVE</sequence>
<dbReference type="InterPro" id="IPR038765">
    <property type="entry name" value="Papain-like_cys_pep_sf"/>
</dbReference>
<dbReference type="GO" id="GO:0006508">
    <property type="term" value="P:proteolysis"/>
    <property type="evidence" value="ECO:0007669"/>
    <property type="project" value="UniProtKB-KW"/>
</dbReference>
<gene>
    <name evidence="8" type="ORF">HXK21_02575</name>
</gene>
<dbReference type="EMBL" id="JABZGR010000004">
    <property type="protein sequence ID" value="MBF0969915.1"/>
    <property type="molecule type" value="Genomic_DNA"/>
</dbReference>
<evidence type="ECO:0000256" key="5">
    <source>
        <dbReference type="ARBA" id="ARBA00022807"/>
    </source>
</evidence>
<comment type="similarity">
    <text evidence="1">Belongs to the peptidase C10 family.</text>
</comment>
<dbReference type="Pfam" id="PF01640">
    <property type="entry name" value="Peptidase_C10"/>
    <property type="match status" value="1"/>
</dbReference>
<evidence type="ECO:0000256" key="6">
    <source>
        <dbReference type="PIRSR" id="PIRSR600200-1"/>
    </source>
</evidence>
<dbReference type="Pfam" id="PF13734">
    <property type="entry name" value="Inhibitor_I69"/>
    <property type="match status" value="1"/>
</dbReference>
<evidence type="ECO:0000313" key="9">
    <source>
        <dbReference type="Proteomes" id="UP000704068"/>
    </source>
</evidence>
<dbReference type="InterPro" id="IPR044934">
    <property type="entry name" value="Streptopain_sf"/>
</dbReference>
<evidence type="ECO:0000313" key="8">
    <source>
        <dbReference type="EMBL" id="MBF0969915.1"/>
    </source>
</evidence>
<evidence type="ECO:0000256" key="3">
    <source>
        <dbReference type="ARBA" id="ARBA00022729"/>
    </source>
</evidence>
<evidence type="ECO:0000256" key="1">
    <source>
        <dbReference type="ARBA" id="ARBA00009693"/>
    </source>
</evidence>
<dbReference type="InterPro" id="IPR026444">
    <property type="entry name" value="Secre_tail"/>
</dbReference>
<feature type="active site" description="Proton acceptor" evidence="6">
    <location>
        <position position="316"/>
    </location>
</feature>
<feature type="domain" description="Spi protease inhibitor" evidence="7">
    <location>
        <begin position="20"/>
        <end position="118"/>
    </location>
</feature>
<accession>A0A929RVC4</accession>
<comment type="caution">
    <text evidence="8">The sequence shown here is derived from an EMBL/GenBank/DDBJ whole genome shotgun (WGS) entry which is preliminary data.</text>
</comment>
<feature type="active site" description="Nucleophile" evidence="6">
    <location>
        <position position="174"/>
    </location>
</feature>
<keyword evidence="4" id="KW-0378">Hydrolase</keyword>
<keyword evidence="3" id="KW-0732">Signal</keyword>
<protein>
    <submittedName>
        <fullName evidence="8">Thiol protease/hemagglutinin PrtT</fullName>
    </submittedName>
</protein>
<dbReference type="GO" id="GO:0008234">
    <property type="term" value="F:cysteine-type peptidase activity"/>
    <property type="evidence" value="ECO:0007669"/>
    <property type="project" value="UniProtKB-KW"/>
</dbReference>
<keyword evidence="2 8" id="KW-0645">Protease</keyword>
<proteinExistence type="inferred from homology"/>
<dbReference type="InterPro" id="IPR000200">
    <property type="entry name" value="Peptidase_C10"/>
</dbReference>
<dbReference type="PRINTS" id="PR00797">
    <property type="entry name" value="STREPTOPAIN"/>
</dbReference>
<reference evidence="8" key="1">
    <citation type="submission" date="2020-04" db="EMBL/GenBank/DDBJ databases">
        <title>Deep metagenomics examines the oral microbiome during advanced dental caries in children, revealing novel taxa and co-occurrences with host molecules.</title>
        <authorList>
            <person name="Baker J.L."/>
            <person name="Morton J.T."/>
            <person name="Dinis M."/>
            <person name="Alvarez R."/>
            <person name="Tran N.C."/>
            <person name="Knight R."/>
            <person name="Edlund A."/>
        </authorList>
    </citation>
    <scope>NUCLEOTIDE SEQUENCE</scope>
    <source>
        <strain evidence="8">JCVI_34_bin.1</strain>
    </source>
</reference>